<gene>
    <name evidence="2" type="ORF">PGTG_02901</name>
</gene>
<dbReference type="HOGENOM" id="CLU_041944_0_0_1"/>
<feature type="compositionally biased region" description="Polar residues" evidence="1">
    <location>
        <begin position="1"/>
        <end position="10"/>
    </location>
</feature>
<protein>
    <submittedName>
        <fullName evidence="2">Uncharacterized protein</fullName>
    </submittedName>
</protein>
<dbReference type="RefSeq" id="XP_003320879.2">
    <property type="nucleotide sequence ID" value="XM_003320831.2"/>
</dbReference>
<dbReference type="PROSITE" id="PS50861">
    <property type="entry name" value="AA_TRNA_LIGASE_II_GLYAB"/>
    <property type="match status" value="1"/>
</dbReference>
<name>E3JWN5_PUCGT</name>
<accession>E3JWN5</accession>
<evidence type="ECO:0000313" key="3">
    <source>
        <dbReference type="Proteomes" id="UP000008783"/>
    </source>
</evidence>
<proteinExistence type="predicted"/>
<dbReference type="GO" id="GO:0004820">
    <property type="term" value="F:glycine-tRNA ligase activity"/>
    <property type="evidence" value="ECO:0007669"/>
    <property type="project" value="InterPro"/>
</dbReference>
<sequence length="504" mass="54937">MSVVVSSDSASEYRGSEESYSPGPNTPGPRTRATTQLSNRASQTGANRATVHRSHGTSDQSPSPAPDTPGPRTRVTTQSTNREPQTGPVRPTVRRTHGAGGRLPAGPQRGDSTRAAPAPGRGASRPRPANLPGVPSRARATALSTRQATAVQPTGNEADPQGAWPPATVHLTVDDEPINDEFVSEVDAIFQLGGSYADLGEQLAYVPLPRQYVVGIYGLLSVRQAIERLRHDILHAPRGPGAASAEVSMASQAQNFHYVAVFSDYVTRQARELLMSRNLGVYSSEAPRGAPRKARGLLTLVLEKINEQSDEFKIRYLPRGYSDPDPAARGSVTTYVRGKLRNSRGKMRDLLLTNIDVESELPVPTISSLLTLMRSSLIPPLPNNAPATDTTDKGRREYGLLKARLAYLRPQTIINHIRQGGQSNRQWKNIDEHLRDLAYKSRDYRSAFYQLVTRYDRELFGGEEVFSNIDRDSISLPTHEEIEALVASNSAVDIEAVGDPGEDV</sequence>
<dbReference type="InParanoid" id="E3JWN5"/>
<organism evidence="2 3">
    <name type="scientific">Puccinia graminis f. sp. tritici (strain CRL 75-36-700-3 / race SCCL)</name>
    <name type="common">Black stem rust fungus</name>
    <dbReference type="NCBI Taxonomy" id="418459"/>
    <lineage>
        <taxon>Eukaryota</taxon>
        <taxon>Fungi</taxon>
        <taxon>Dikarya</taxon>
        <taxon>Basidiomycota</taxon>
        <taxon>Pucciniomycotina</taxon>
        <taxon>Pucciniomycetes</taxon>
        <taxon>Pucciniales</taxon>
        <taxon>Pucciniaceae</taxon>
        <taxon>Puccinia</taxon>
    </lineage>
</organism>
<reference key="1">
    <citation type="submission" date="2007-01" db="EMBL/GenBank/DDBJ databases">
        <title>The Genome Sequence of Puccinia graminis f. sp. tritici Strain CRL 75-36-700-3.</title>
        <authorList>
            <consortium name="The Broad Institute Genome Sequencing Platform"/>
            <person name="Birren B."/>
            <person name="Lander E."/>
            <person name="Galagan J."/>
            <person name="Nusbaum C."/>
            <person name="Devon K."/>
            <person name="Cuomo C."/>
            <person name="Jaffe D."/>
            <person name="Butler J."/>
            <person name="Alvarez P."/>
            <person name="Gnerre S."/>
            <person name="Grabherr M."/>
            <person name="Mauceli E."/>
            <person name="Brockman W."/>
            <person name="Young S."/>
            <person name="LaButti K."/>
            <person name="Sykes S."/>
            <person name="DeCaprio D."/>
            <person name="Crawford M."/>
            <person name="Koehrsen M."/>
            <person name="Engels R."/>
            <person name="Montgomery P."/>
            <person name="Pearson M."/>
            <person name="Howarth C."/>
            <person name="Larson L."/>
            <person name="White J."/>
            <person name="Zeng Q."/>
            <person name="Kodira C."/>
            <person name="Yandava C."/>
            <person name="Alvarado L."/>
            <person name="O'Leary S."/>
            <person name="Szabo L."/>
            <person name="Dean R."/>
            <person name="Schein J."/>
        </authorList>
    </citation>
    <scope>NUCLEOTIDE SEQUENCE</scope>
    <source>
        <strain>CRL 75-36-700-3</strain>
    </source>
</reference>
<keyword evidence="3" id="KW-1185">Reference proteome</keyword>
<dbReference type="GO" id="GO:0005737">
    <property type="term" value="C:cytoplasm"/>
    <property type="evidence" value="ECO:0007669"/>
    <property type="project" value="InterPro"/>
</dbReference>
<evidence type="ECO:0000313" key="2">
    <source>
        <dbReference type="EMBL" id="EFP76460.2"/>
    </source>
</evidence>
<dbReference type="EMBL" id="DS178265">
    <property type="protein sequence ID" value="EFP76460.2"/>
    <property type="molecule type" value="Genomic_DNA"/>
</dbReference>
<dbReference type="VEuPathDB" id="FungiDB:PGTG_02901"/>
<dbReference type="InterPro" id="IPR006194">
    <property type="entry name" value="Gly-tRNA-synth_heterodimer"/>
</dbReference>
<dbReference type="OrthoDB" id="2512529at2759"/>
<feature type="compositionally biased region" description="Polar residues" evidence="1">
    <location>
        <begin position="142"/>
        <end position="155"/>
    </location>
</feature>
<dbReference type="AlphaFoldDB" id="E3JWN5"/>
<feature type="compositionally biased region" description="Low complexity" evidence="1">
    <location>
        <begin position="114"/>
        <end position="128"/>
    </location>
</feature>
<dbReference type="Proteomes" id="UP000008783">
    <property type="component" value="Unassembled WGS sequence"/>
</dbReference>
<dbReference type="GO" id="GO:0005524">
    <property type="term" value="F:ATP binding"/>
    <property type="evidence" value="ECO:0007669"/>
    <property type="project" value="InterPro"/>
</dbReference>
<feature type="region of interest" description="Disordered" evidence="1">
    <location>
        <begin position="1"/>
        <end position="163"/>
    </location>
</feature>
<feature type="compositionally biased region" description="Polar residues" evidence="1">
    <location>
        <begin position="74"/>
        <end position="84"/>
    </location>
</feature>
<dbReference type="GO" id="GO:0006426">
    <property type="term" value="P:glycyl-tRNA aminoacylation"/>
    <property type="evidence" value="ECO:0007669"/>
    <property type="project" value="InterPro"/>
</dbReference>
<evidence type="ECO:0000256" key="1">
    <source>
        <dbReference type="SAM" id="MobiDB-lite"/>
    </source>
</evidence>
<dbReference type="KEGG" id="pgr:PGTG_02901"/>
<reference evidence="3" key="2">
    <citation type="journal article" date="2011" name="Proc. Natl. Acad. Sci. U.S.A.">
        <title>Obligate biotrophy features unraveled by the genomic analysis of rust fungi.</title>
        <authorList>
            <person name="Duplessis S."/>
            <person name="Cuomo C.A."/>
            <person name="Lin Y.-C."/>
            <person name="Aerts A."/>
            <person name="Tisserant E."/>
            <person name="Veneault-Fourrey C."/>
            <person name="Joly D.L."/>
            <person name="Hacquard S."/>
            <person name="Amselem J."/>
            <person name="Cantarel B.L."/>
            <person name="Chiu R."/>
            <person name="Coutinho P.M."/>
            <person name="Feau N."/>
            <person name="Field M."/>
            <person name="Frey P."/>
            <person name="Gelhaye E."/>
            <person name="Goldberg J."/>
            <person name="Grabherr M.G."/>
            <person name="Kodira C.D."/>
            <person name="Kohler A."/>
            <person name="Kuees U."/>
            <person name="Lindquist E.A."/>
            <person name="Lucas S.M."/>
            <person name="Mago R."/>
            <person name="Mauceli E."/>
            <person name="Morin E."/>
            <person name="Murat C."/>
            <person name="Pangilinan J.L."/>
            <person name="Park R."/>
            <person name="Pearson M."/>
            <person name="Quesneville H."/>
            <person name="Rouhier N."/>
            <person name="Sakthikumar S."/>
            <person name="Salamov A.A."/>
            <person name="Schmutz J."/>
            <person name="Selles B."/>
            <person name="Shapiro H."/>
            <person name="Tanguay P."/>
            <person name="Tuskan G.A."/>
            <person name="Henrissat B."/>
            <person name="Van de Peer Y."/>
            <person name="Rouze P."/>
            <person name="Ellis J.G."/>
            <person name="Dodds P.N."/>
            <person name="Schein J.E."/>
            <person name="Zhong S."/>
            <person name="Hamelin R.C."/>
            <person name="Grigoriev I.V."/>
            <person name="Szabo L.J."/>
            <person name="Martin F."/>
        </authorList>
    </citation>
    <scope>NUCLEOTIDE SEQUENCE [LARGE SCALE GENOMIC DNA]</scope>
    <source>
        <strain evidence="3">CRL 75-36-700-3 / race SCCL</strain>
    </source>
</reference>
<feature type="compositionally biased region" description="Polar residues" evidence="1">
    <location>
        <begin position="32"/>
        <end position="47"/>
    </location>
</feature>
<dbReference type="GeneID" id="10534517"/>